<organism evidence="2 3">
    <name type="scientific">Rhodoferax lacus</name>
    <dbReference type="NCBI Taxonomy" id="2184758"/>
    <lineage>
        <taxon>Bacteria</taxon>
        <taxon>Pseudomonadati</taxon>
        <taxon>Pseudomonadota</taxon>
        <taxon>Betaproteobacteria</taxon>
        <taxon>Burkholderiales</taxon>
        <taxon>Comamonadaceae</taxon>
        <taxon>Rhodoferax</taxon>
    </lineage>
</organism>
<evidence type="ECO:0000313" key="3">
    <source>
        <dbReference type="Proteomes" id="UP000260665"/>
    </source>
</evidence>
<dbReference type="RefSeq" id="WP_117176469.1">
    <property type="nucleotide sequence ID" value="NZ_QFZK01000004.1"/>
</dbReference>
<reference evidence="2 3" key="1">
    <citation type="submission" date="2018-05" db="EMBL/GenBank/DDBJ databases">
        <title>Rhodoferax soyangensis sp.nov., isolated from an oligotrophic freshwater lake.</title>
        <authorList>
            <person name="Park M."/>
        </authorList>
    </citation>
    <scope>NUCLEOTIDE SEQUENCE [LARGE SCALE GENOMIC DNA]</scope>
    <source>
        <strain evidence="2 3">IMCC26218</strain>
    </source>
</reference>
<name>A0A3E1RDC3_9BURK</name>
<gene>
    <name evidence="2" type="ORF">DIC66_09555</name>
</gene>
<feature type="domain" description="Hemerythrin-like" evidence="1">
    <location>
        <begin position="10"/>
        <end position="145"/>
    </location>
</feature>
<evidence type="ECO:0000259" key="1">
    <source>
        <dbReference type="Pfam" id="PF01814"/>
    </source>
</evidence>
<dbReference type="AlphaFoldDB" id="A0A3E1RDC3"/>
<sequence length="162" mass="18422">MTTATPVQPFKALDACHLQIQEHLSELQRMALHMQTAGLEAADRQLAGEIEAYFSSTSREHHAQEELHVFPPLLEAGSEEIKSAVRSLQQDHGFIEENWLELGPQLRAISEGNDWFQGEEFQHNVATFLELMDGHIALEESMIYPESKMMWAEAIARRIPRA</sequence>
<dbReference type="Gene3D" id="1.20.120.520">
    <property type="entry name" value="nmb1532 protein domain like"/>
    <property type="match status" value="1"/>
</dbReference>
<dbReference type="OrthoDB" id="8898809at2"/>
<evidence type="ECO:0000313" key="2">
    <source>
        <dbReference type="EMBL" id="RFO97359.1"/>
    </source>
</evidence>
<dbReference type="InterPro" id="IPR012312">
    <property type="entry name" value="Hemerythrin-like"/>
</dbReference>
<dbReference type="Proteomes" id="UP000260665">
    <property type="component" value="Unassembled WGS sequence"/>
</dbReference>
<accession>A0A3E1RDC3</accession>
<dbReference type="Pfam" id="PF01814">
    <property type="entry name" value="Hemerythrin"/>
    <property type="match status" value="1"/>
</dbReference>
<comment type="caution">
    <text evidence="2">The sequence shown here is derived from an EMBL/GenBank/DDBJ whole genome shotgun (WGS) entry which is preliminary data.</text>
</comment>
<proteinExistence type="predicted"/>
<keyword evidence="3" id="KW-1185">Reference proteome</keyword>
<dbReference type="EMBL" id="QFZK01000004">
    <property type="protein sequence ID" value="RFO97359.1"/>
    <property type="molecule type" value="Genomic_DNA"/>
</dbReference>
<protein>
    <submittedName>
        <fullName evidence="2">Hemerythrin</fullName>
    </submittedName>
</protein>